<comment type="caution">
    <text evidence="1">The sequence shown here is derived from an EMBL/GenBank/DDBJ whole genome shotgun (WGS) entry which is preliminary data.</text>
</comment>
<organism evidence="1 2">
    <name type="scientific">Xylaria arbuscula</name>
    <dbReference type="NCBI Taxonomy" id="114810"/>
    <lineage>
        <taxon>Eukaryota</taxon>
        <taxon>Fungi</taxon>
        <taxon>Dikarya</taxon>
        <taxon>Ascomycota</taxon>
        <taxon>Pezizomycotina</taxon>
        <taxon>Sordariomycetes</taxon>
        <taxon>Xylariomycetidae</taxon>
        <taxon>Xylariales</taxon>
        <taxon>Xylariaceae</taxon>
        <taxon>Xylaria</taxon>
    </lineage>
</organism>
<dbReference type="PANTHER" id="PTHR39697">
    <property type="entry name" value="RICIN B LECTIN DOMAIN-CONTAINING PROTEIN-RELATED"/>
    <property type="match status" value="1"/>
</dbReference>
<name>A0A9W8TRH0_9PEZI</name>
<dbReference type="PANTHER" id="PTHR39697:SF2">
    <property type="entry name" value="CYANOVIRIN-N DOMAIN-CONTAINING PROTEIN"/>
    <property type="match status" value="1"/>
</dbReference>
<sequence length="191" mass="21564">MCSQRIKQRPLLAKYLTASDEKMGNQSVISEKSSTVYTPTHTTEPDAMSFAFSTLSTNKTAALSPKKTYMIRLKGSGKFLSLSKGKLGVKEHDLYGGFCWNCVRGKDQWLGFQETVSGNFLGHDGQKDFRAAEKHHIPWEYFEVVLDGDQEFKLRSPRGWSLKWVGIKPDGHTLVTVDTSDKAAHWEFLKV</sequence>
<gene>
    <name evidence="1" type="ORF">NPX13_g1160</name>
</gene>
<evidence type="ECO:0000313" key="2">
    <source>
        <dbReference type="Proteomes" id="UP001148614"/>
    </source>
</evidence>
<evidence type="ECO:0000313" key="1">
    <source>
        <dbReference type="EMBL" id="KAJ3579415.1"/>
    </source>
</evidence>
<dbReference type="AlphaFoldDB" id="A0A9W8TRH0"/>
<proteinExistence type="predicted"/>
<reference evidence="1" key="1">
    <citation type="submission" date="2022-07" db="EMBL/GenBank/DDBJ databases">
        <title>Genome Sequence of Xylaria arbuscula.</title>
        <authorList>
            <person name="Buettner E."/>
        </authorList>
    </citation>
    <scope>NUCLEOTIDE SEQUENCE</scope>
    <source>
        <strain evidence="1">VT107</strain>
    </source>
</reference>
<dbReference type="EMBL" id="JANPWZ010000099">
    <property type="protein sequence ID" value="KAJ3579415.1"/>
    <property type="molecule type" value="Genomic_DNA"/>
</dbReference>
<dbReference type="InterPro" id="IPR008999">
    <property type="entry name" value="Actin-crosslinking"/>
</dbReference>
<keyword evidence="2" id="KW-1185">Reference proteome</keyword>
<dbReference type="Proteomes" id="UP001148614">
    <property type="component" value="Unassembled WGS sequence"/>
</dbReference>
<accession>A0A9W8TRH0</accession>
<protein>
    <submittedName>
        <fullName evidence="1">Uncharacterized protein</fullName>
    </submittedName>
</protein>
<dbReference type="SUPFAM" id="SSF50405">
    <property type="entry name" value="Actin-crosslinking proteins"/>
    <property type="match status" value="1"/>
</dbReference>